<dbReference type="AlphaFoldDB" id="A0A221ST03"/>
<evidence type="ECO:0000313" key="1">
    <source>
        <dbReference type="EMBL" id="ASN79766.1"/>
    </source>
</evidence>
<name>A0A221ST03_9DEIO</name>
<reference evidence="1 2" key="1">
    <citation type="submission" date="2017-05" db="EMBL/GenBank/DDBJ databases">
        <title>The complete genome sequence of Deinococcus ficus isolated from the rhizosphere of the Ficus religiosa L. in Taiwan.</title>
        <authorList>
            <person name="Wu K.-M."/>
            <person name="Liao T.-L."/>
            <person name="Liu Y.-M."/>
            <person name="Young C.-C."/>
            <person name="Tsai S.-F."/>
        </authorList>
    </citation>
    <scope>NUCLEOTIDE SEQUENCE [LARGE SCALE GENOMIC DNA]</scope>
    <source>
        <strain evidence="1 2">CC-FR2-10</strain>
    </source>
</reference>
<sequence length="68" mass="7666">MLLARMDHFSDEADGLYQLTAQQTADARRQLAQEVEQFLAGDTGHLEAAWDEIAATGKNAERVWRHNP</sequence>
<accession>A0A221ST03</accession>
<proteinExistence type="predicted"/>
<gene>
    <name evidence="1" type="ORF">DFI_00980</name>
</gene>
<organism evidence="1 2">
    <name type="scientific">Deinococcus ficus</name>
    <dbReference type="NCBI Taxonomy" id="317577"/>
    <lineage>
        <taxon>Bacteria</taxon>
        <taxon>Thermotogati</taxon>
        <taxon>Deinococcota</taxon>
        <taxon>Deinococci</taxon>
        <taxon>Deinococcales</taxon>
        <taxon>Deinococcaceae</taxon>
        <taxon>Deinococcus</taxon>
    </lineage>
</organism>
<protein>
    <submittedName>
        <fullName evidence="1">Uncharacterized protein</fullName>
    </submittedName>
</protein>
<keyword evidence="2" id="KW-1185">Reference proteome</keyword>
<dbReference type="Proteomes" id="UP000259030">
    <property type="component" value="Chromosome"/>
</dbReference>
<dbReference type="KEGG" id="dfc:DFI_00980"/>
<evidence type="ECO:0000313" key="2">
    <source>
        <dbReference type="Proteomes" id="UP000259030"/>
    </source>
</evidence>
<dbReference type="EMBL" id="CP021081">
    <property type="protein sequence ID" value="ASN79766.1"/>
    <property type="molecule type" value="Genomic_DNA"/>
</dbReference>